<evidence type="ECO:0000313" key="6">
    <source>
        <dbReference type="Proteomes" id="UP000298313"/>
    </source>
</evidence>
<proteinExistence type="predicted"/>
<dbReference type="Pfam" id="PF00849">
    <property type="entry name" value="PseudoU_synth_2"/>
    <property type="match status" value="1"/>
</dbReference>
<accession>A0A4R9BAN4</accession>
<dbReference type="GO" id="GO:0000455">
    <property type="term" value="P:enzyme-directed rRNA pseudouridine synthesis"/>
    <property type="evidence" value="ECO:0007669"/>
    <property type="project" value="TreeGrafter"/>
</dbReference>
<dbReference type="Gene3D" id="3.30.2350.10">
    <property type="entry name" value="Pseudouridine synthase"/>
    <property type="match status" value="1"/>
</dbReference>
<dbReference type="EMBL" id="SOHH01000056">
    <property type="protein sequence ID" value="TFD79267.1"/>
    <property type="molecule type" value="Genomic_DNA"/>
</dbReference>
<dbReference type="InterPro" id="IPR020103">
    <property type="entry name" value="PsdUridine_synth_cat_dom_sf"/>
</dbReference>
<organism evidence="5 6">
    <name type="scientific">Cryobacterium fucosi</name>
    <dbReference type="NCBI Taxonomy" id="1259157"/>
    <lineage>
        <taxon>Bacteria</taxon>
        <taxon>Bacillati</taxon>
        <taxon>Actinomycetota</taxon>
        <taxon>Actinomycetes</taxon>
        <taxon>Micrococcales</taxon>
        <taxon>Microbacteriaceae</taxon>
        <taxon>Cryobacterium</taxon>
    </lineage>
</organism>
<feature type="domain" description="Pseudouridine synthase RsuA/RluA-like" evidence="4">
    <location>
        <begin position="102"/>
        <end position="247"/>
    </location>
</feature>
<dbReference type="SUPFAM" id="SSF55120">
    <property type="entry name" value="Pseudouridine synthase"/>
    <property type="match status" value="1"/>
</dbReference>
<comment type="caution">
    <text evidence="5">The sequence shown here is derived from an EMBL/GenBank/DDBJ whole genome shotgun (WGS) entry which is preliminary data.</text>
</comment>
<dbReference type="Proteomes" id="UP000298313">
    <property type="component" value="Unassembled WGS sequence"/>
</dbReference>
<keyword evidence="6" id="KW-1185">Reference proteome</keyword>
<dbReference type="PROSITE" id="PS01129">
    <property type="entry name" value="PSI_RLU"/>
    <property type="match status" value="1"/>
</dbReference>
<evidence type="ECO:0000256" key="3">
    <source>
        <dbReference type="ARBA" id="ARBA00033164"/>
    </source>
</evidence>
<dbReference type="GO" id="GO:0003723">
    <property type="term" value="F:RNA binding"/>
    <property type="evidence" value="ECO:0007669"/>
    <property type="project" value="InterPro"/>
</dbReference>
<dbReference type="AlphaFoldDB" id="A0A4R9BAN4"/>
<evidence type="ECO:0000256" key="2">
    <source>
        <dbReference type="ARBA" id="ARBA00031870"/>
    </source>
</evidence>
<reference evidence="5 6" key="1">
    <citation type="submission" date="2019-03" db="EMBL/GenBank/DDBJ databases">
        <title>Genomics of glacier-inhabiting Cryobacterium strains.</title>
        <authorList>
            <person name="Liu Q."/>
            <person name="Xin Y.-H."/>
        </authorList>
    </citation>
    <scope>NUCLEOTIDE SEQUENCE [LARGE SCALE GENOMIC DNA]</scope>
    <source>
        <strain evidence="5 6">Hh4</strain>
    </source>
</reference>
<sequence length="312" mass="35162">MPPRSPLPQRHGLDAAWVCTPERGSARPHQWPTMEAWLHDRLSEFVDVTGFLAGERFAYQSGAPVVGSDPYGPHTFVWFHRDLADEAFVPGTVHVVHQDARIVVVDKPAFLSTIPRGRHVVQSVVVRLRAELGLPELSPLHRLDRVTSGLLILATERRWRGAYQSMFQRGEVGKTYRALAPLRPDLDFPVTVRNHLATRRGQWQAEVVVDETPNAESLIELETVFRDTAVYRLTPRTGRTHQLRMHLLGLGIPIIDDPVYPVVRDVAIDDFARPLQLLASEVRFTDPLDGELRQFESVRTLPLRGEAAVDPA</sequence>
<gene>
    <name evidence="5" type="ORF">E3T48_06150</name>
</gene>
<protein>
    <recommendedName>
        <fullName evidence="2">RNA pseudouridylate synthase</fullName>
    </recommendedName>
    <alternativeName>
        <fullName evidence="3">RNA-uridine isomerase</fullName>
    </alternativeName>
</protein>
<dbReference type="PANTHER" id="PTHR21600:SF84">
    <property type="entry name" value="PSEUDOURIDINE SYNTHASE RSUA_RLUA-LIKE DOMAIN-CONTAINING PROTEIN"/>
    <property type="match status" value="1"/>
</dbReference>
<dbReference type="OrthoDB" id="9807829at2"/>
<evidence type="ECO:0000256" key="1">
    <source>
        <dbReference type="ARBA" id="ARBA00000073"/>
    </source>
</evidence>
<dbReference type="InterPro" id="IPR050188">
    <property type="entry name" value="RluA_PseudoU_synthase"/>
</dbReference>
<evidence type="ECO:0000259" key="4">
    <source>
        <dbReference type="Pfam" id="PF00849"/>
    </source>
</evidence>
<evidence type="ECO:0000313" key="5">
    <source>
        <dbReference type="EMBL" id="TFD79267.1"/>
    </source>
</evidence>
<comment type="catalytic activity">
    <reaction evidence="1">
        <text>a uridine in RNA = a pseudouridine in RNA</text>
        <dbReference type="Rhea" id="RHEA:48348"/>
        <dbReference type="Rhea" id="RHEA-COMP:12068"/>
        <dbReference type="Rhea" id="RHEA-COMP:12069"/>
        <dbReference type="ChEBI" id="CHEBI:65314"/>
        <dbReference type="ChEBI" id="CHEBI:65315"/>
    </reaction>
</comment>
<dbReference type="InterPro" id="IPR006224">
    <property type="entry name" value="PsdUridine_synth_RluA-like_CS"/>
</dbReference>
<name>A0A4R9BAN4_9MICO</name>
<dbReference type="InterPro" id="IPR006145">
    <property type="entry name" value="PsdUridine_synth_RsuA/RluA"/>
</dbReference>
<dbReference type="GO" id="GO:0140098">
    <property type="term" value="F:catalytic activity, acting on RNA"/>
    <property type="evidence" value="ECO:0007669"/>
    <property type="project" value="UniProtKB-ARBA"/>
</dbReference>
<dbReference type="PANTHER" id="PTHR21600">
    <property type="entry name" value="MITOCHONDRIAL RNA PSEUDOURIDINE SYNTHASE"/>
    <property type="match status" value="1"/>
</dbReference>
<dbReference type="GO" id="GO:0009982">
    <property type="term" value="F:pseudouridine synthase activity"/>
    <property type="evidence" value="ECO:0007669"/>
    <property type="project" value="InterPro"/>
</dbReference>